<keyword evidence="8 12" id="KW-0503">Monooxygenase</keyword>
<keyword evidence="7" id="KW-0560">Oxidoreductase</keyword>
<dbReference type="SUPFAM" id="SSF51412">
    <property type="entry name" value="Inosine monophosphate dehydrogenase (IMPDH)"/>
    <property type="match status" value="1"/>
</dbReference>
<dbReference type="GO" id="GO:0009636">
    <property type="term" value="P:response to toxic substance"/>
    <property type="evidence" value="ECO:0007669"/>
    <property type="project" value="UniProtKB-KW"/>
</dbReference>
<evidence type="ECO:0000256" key="10">
    <source>
        <dbReference type="ARBA" id="ARBA00049401"/>
    </source>
</evidence>
<dbReference type="AlphaFoldDB" id="A0A7D5SP27"/>
<proteinExistence type="inferred from homology"/>
<gene>
    <name evidence="12" type="ORF">HWD57_19195</name>
</gene>
<dbReference type="EMBL" id="CP058708">
    <property type="protein sequence ID" value="QLH51685.1"/>
    <property type="molecule type" value="Genomic_DNA"/>
</dbReference>
<evidence type="ECO:0000256" key="5">
    <source>
        <dbReference type="ARBA" id="ARBA00022643"/>
    </source>
</evidence>
<dbReference type="KEGG" id="acog:HWD57_19195"/>
<keyword evidence="4" id="KW-0285">Flavoprotein</keyword>
<dbReference type="InterPro" id="IPR013785">
    <property type="entry name" value="Aldolase_TIM"/>
</dbReference>
<evidence type="ECO:0000256" key="2">
    <source>
        <dbReference type="ARBA" id="ARBA00009881"/>
    </source>
</evidence>
<evidence type="ECO:0000256" key="1">
    <source>
        <dbReference type="ARBA" id="ARBA00001917"/>
    </source>
</evidence>
<protein>
    <recommendedName>
        <fullName evidence="11">Nitronate monooxygenase</fullName>
    </recommendedName>
    <alternativeName>
        <fullName evidence="9">Propionate 3-nitronate monooxygenase</fullName>
    </alternativeName>
</protein>
<evidence type="ECO:0000256" key="7">
    <source>
        <dbReference type="ARBA" id="ARBA00023002"/>
    </source>
</evidence>
<dbReference type="Proteomes" id="UP000509684">
    <property type="component" value="Chromosome"/>
</dbReference>
<keyword evidence="6" id="KW-0547">Nucleotide-binding</keyword>
<keyword evidence="5" id="KW-0288">FMN</keyword>
<sequence>MILQKLLRIEIPIIQAPMAGVQGSALAVAVSNAGGLGSLPCAMLGVEAMRQELTEIQGQTTKPYNVNFFCHAQPGPDARREAMWRQLLSPYFREFGIDASAIPAGPGRVPFSAAAAEVLEEFQPAVVSFHFGLPAPELLERVRRWGAKILSSATTVDEALWLEARGVDAVIAQGLEAGGHRGHFLSEDLGMQVGTFALVPQIVRAVKIPVIAAGGIADAKGVAAAMALGAAGVQIGTAYMLCAEATTSAVHRAALKSDAARVTALTNLFTGRPARGIVNRLMRELGPINPAAPAFPLATAAIAPLRAQAESLGSGEFSPLWAGQNASGCKEVPASLLTRELAGALEYGRQHRDPGEAPQAARP</sequence>
<dbReference type="InterPro" id="IPR004136">
    <property type="entry name" value="NMO"/>
</dbReference>
<dbReference type="GO" id="GO:0000166">
    <property type="term" value="F:nucleotide binding"/>
    <property type="evidence" value="ECO:0007669"/>
    <property type="project" value="UniProtKB-KW"/>
</dbReference>
<evidence type="ECO:0000313" key="13">
    <source>
        <dbReference type="Proteomes" id="UP000509684"/>
    </source>
</evidence>
<keyword evidence="3" id="KW-0216">Detoxification</keyword>
<dbReference type="Pfam" id="PF03060">
    <property type="entry name" value="NMO"/>
    <property type="match status" value="1"/>
</dbReference>
<dbReference type="CDD" id="cd04730">
    <property type="entry name" value="NPD_like"/>
    <property type="match status" value="1"/>
</dbReference>
<evidence type="ECO:0000256" key="11">
    <source>
        <dbReference type="ARBA" id="ARBA00067136"/>
    </source>
</evidence>
<comment type="catalytic activity">
    <reaction evidence="10">
        <text>3 propionate 3-nitronate + 3 O2 + H2O = 3 3-oxopropanoate + 2 nitrate + nitrite + H2O2 + 3 H(+)</text>
        <dbReference type="Rhea" id="RHEA:57332"/>
        <dbReference type="ChEBI" id="CHEBI:15377"/>
        <dbReference type="ChEBI" id="CHEBI:15378"/>
        <dbReference type="ChEBI" id="CHEBI:15379"/>
        <dbReference type="ChEBI" id="CHEBI:16240"/>
        <dbReference type="ChEBI" id="CHEBI:16301"/>
        <dbReference type="ChEBI" id="CHEBI:17632"/>
        <dbReference type="ChEBI" id="CHEBI:33190"/>
        <dbReference type="ChEBI" id="CHEBI:136067"/>
    </reaction>
</comment>
<evidence type="ECO:0000256" key="3">
    <source>
        <dbReference type="ARBA" id="ARBA00022575"/>
    </source>
</evidence>
<evidence type="ECO:0000256" key="4">
    <source>
        <dbReference type="ARBA" id="ARBA00022630"/>
    </source>
</evidence>
<reference evidence="12 13" key="1">
    <citation type="journal article" date="2019" name="Microbiome">
        <title>Annotated bacterial chromosomes from frame-shift-corrected long-read metagenomic data.</title>
        <authorList>
            <person name="Arumugam K."/>
            <person name="Bagci C."/>
            <person name="Bessarab I."/>
            <person name="Beier S."/>
            <person name="Buchfink B."/>
            <person name="Gorska A."/>
            <person name="Qiu G."/>
            <person name="Huson D.H."/>
            <person name="Williams R.B.H."/>
        </authorList>
    </citation>
    <scope>NUCLEOTIDE SEQUENCE [LARGE SCALE GENOMIC DNA]</scope>
    <source>
        <strain evidence="12">SSA1</strain>
    </source>
</reference>
<dbReference type="GO" id="GO:0018580">
    <property type="term" value="F:nitronate monooxygenase activity"/>
    <property type="evidence" value="ECO:0007669"/>
    <property type="project" value="InterPro"/>
</dbReference>
<organism evidence="12 13">
    <name type="scientific">Candidatus Accumulibacter cognatus</name>
    <dbReference type="NCBI Taxonomy" id="2954383"/>
    <lineage>
        <taxon>Bacteria</taxon>
        <taxon>Pseudomonadati</taxon>
        <taxon>Pseudomonadota</taxon>
        <taxon>Betaproteobacteria</taxon>
        <taxon>Candidatus Accumulibacter</taxon>
    </lineage>
</organism>
<evidence type="ECO:0000256" key="8">
    <source>
        <dbReference type="ARBA" id="ARBA00023033"/>
    </source>
</evidence>
<evidence type="ECO:0000256" key="9">
    <source>
        <dbReference type="ARBA" id="ARBA00031155"/>
    </source>
</evidence>
<accession>A0A7D5SP27</accession>
<dbReference type="Gene3D" id="3.20.20.70">
    <property type="entry name" value="Aldolase class I"/>
    <property type="match status" value="1"/>
</dbReference>
<comment type="similarity">
    <text evidence="2">Belongs to the nitronate monooxygenase family. NMO class I subfamily.</text>
</comment>
<dbReference type="FunFam" id="3.20.20.70:FF:000154">
    <property type="entry name" value="Probable nitronate monooxygenase"/>
    <property type="match status" value="1"/>
</dbReference>
<evidence type="ECO:0000256" key="6">
    <source>
        <dbReference type="ARBA" id="ARBA00022741"/>
    </source>
</evidence>
<comment type="cofactor">
    <cofactor evidence="1">
        <name>FMN</name>
        <dbReference type="ChEBI" id="CHEBI:58210"/>
    </cofactor>
</comment>
<evidence type="ECO:0000313" key="12">
    <source>
        <dbReference type="EMBL" id="QLH51685.1"/>
    </source>
</evidence>
<name>A0A7D5SP27_9PROT</name>
<dbReference type="PANTHER" id="PTHR42747">
    <property type="entry name" value="NITRONATE MONOOXYGENASE-RELATED"/>
    <property type="match status" value="1"/>
</dbReference>
<dbReference type="PANTHER" id="PTHR42747:SF3">
    <property type="entry name" value="NITRONATE MONOOXYGENASE-RELATED"/>
    <property type="match status" value="1"/>
</dbReference>